<dbReference type="PANTHER" id="PTHR43000">
    <property type="entry name" value="DTDP-D-GLUCOSE 4,6-DEHYDRATASE-RELATED"/>
    <property type="match status" value="1"/>
</dbReference>
<proteinExistence type="inferred from homology"/>
<organism evidence="3 4">
    <name type="scientific">Panacibacter ginsenosidivorans</name>
    <dbReference type="NCBI Taxonomy" id="1813871"/>
    <lineage>
        <taxon>Bacteria</taxon>
        <taxon>Pseudomonadati</taxon>
        <taxon>Bacteroidota</taxon>
        <taxon>Chitinophagia</taxon>
        <taxon>Chitinophagales</taxon>
        <taxon>Chitinophagaceae</taxon>
        <taxon>Panacibacter</taxon>
    </lineage>
</organism>
<dbReference type="SUPFAM" id="SSF51735">
    <property type="entry name" value="NAD(P)-binding Rossmann-fold domains"/>
    <property type="match status" value="1"/>
</dbReference>
<dbReference type="InterPro" id="IPR001509">
    <property type="entry name" value="Epimerase_deHydtase"/>
</dbReference>
<comment type="similarity">
    <text evidence="1">Belongs to the NAD(P)-dependent epimerase/dehydratase family.</text>
</comment>
<keyword evidence="4" id="KW-1185">Reference proteome</keyword>
<evidence type="ECO:0000313" key="3">
    <source>
        <dbReference type="EMBL" id="QEC68286.1"/>
    </source>
</evidence>
<dbReference type="RefSeq" id="WP_147190139.1">
    <property type="nucleotide sequence ID" value="NZ_CP042435.1"/>
</dbReference>
<dbReference type="CDD" id="cd08946">
    <property type="entry name" value="SDR_e"/>
    <property type="match status" value="1"/>
</dbReference>
<evidence type="ECO:0000259" key="2">
    <source>
        <dbReference type="Pfam" id="PF01370"/>
    </source>
</evidence>
<dbReference type="InterPro" id="IPR036291">
    <property type="entry name" value="NAD(P)-bd_dom_sf"/>
</dbReference>
<dbReference type="Proteomes" id="UP000321533">
    <property type="component" value="Chromosome"/>
</dbReference>
<dbReference type="AlphaFoldDB" id="A0A5B8VC80"/>
<accession>A0A5B8VC80</accession>
<evidence type="ECO:0000313" key="4">
    <source>
        <dbReference type="Proteomes" id="UP000321533"/>
    </source>
</evidence>
<feature type="domain" description="NAD-dependent epimerase/dehydratase" evidence="2">
    <location>
        <begin position="3"/>
        <end position="228"/>
    </location>
</feature>
<dbReference type="OrthoDB" id="9801785at2"/>
<dbReference type="Gene3D" id="3.90.25.10">
    <property type="entry name" value="UDP-galactose 4-epimerase, domain 1"/>
    <property type="match status" value="1"/>
</dbReference>
<name>A0A5B8VC80_9BACT</name>
<reference evidence="3 4" key="1">
    <citation type="journal article" date="2016" name="Int. J. Syst. Evol. Microbiol.">
        <title>Panacibacter ginsenosidivorans gen. nov., sp. nov., with ginsenoside converting activity isolated from soil of a ginseng field.</title>
        <authorList>
            <person name="Siddiqi M.Z."/>
            <person name="Muhammad Shafi S."/>
            <person name="Choi K.D."/>
            <person name="Im W.T."/>
        </authorList>
    </citation>
    <scope>NUCLEOTIDE SEQUENCE [LARGE SCALE GENOMIC DNA]</scope>
    <source>
        <strain evidence="3 4">Gsoil1550</strain>
    </source>
</reference>
<protein>
    <submittedName>
        <fullName evidence="3">SDR family oxidoreductase</fullName>
    </submittedName>
</protein>
<dbReference type="KEGG" id="pgin:FRZ67_13615"/>
<dbReference type="Gene3D" id="3.40.50.720">
    <property type="entry name" value="NAD(P)-binding Rossmann-like Domain"/>
    <property type="match status" value="1"/>
</dbReference>
<dbReference type="EMBL" id="CP042435">
    <property type="protein sequence ID" value="QEC68286.1"/>
    <property type="molecule type" value="Genomic_DNA"/>
</dbReference>
<evidence type="ECO:0000256" key="1">
    <source>
        <dbReference type="ARBA" id="ARBA00007637"/>
    </source>
</evidence>
<sequence>MRILITGGAGYIGTELVYALANNNAIESITVYDNLSRGNFNLFLGKPVNSEKVKFVHGELLDSRNLRKVLKDIDIVYHLAAKVTTPFANLDGHIFEQVNHWGTAELMYALEENPVKQLIFVSSTAVYGSTTEPATEATEPRPDSFYSISKHRAEQHVQRLFNKTNAIIIRLGNVYGYSKSMRFDAAINRIMFDAHYTGRITINGTGNQHRSFIHIDKVTFVLSQLLHRNIPSGLYNLTDKTLSILDISEALQNIYPELESFFINQNYAGHDLQVERNSKLLEYVPLADSSLEHELRAFKEQFSFNIGGTGDVYVI</sequence>
<dbReference type="Pfam" id="PF01370">
    <property type="entry name" value="Epimerase"/>
    <property type="match status" value="1"/>
</dbReference>
<gene>
    <name evidence="3" type="ORF">FRZ67_13615</name>
</gene>